<gene>
    <name evidence="1" type="ORF">ASEP1449_LOCUS19482</name>
</gene>
<evidence type="ECO:0000313" key="1">
    <source>
        <dbReference type="EMBL" id="CAD9827648.1"/>
    </source>
</evidence>
<accession>A0A7S2XX24</accession>
<sequence>MSMWKNLTLGQKKVWKVGAGVVAGGVVFKVTYFNFSRGVLVEHMDAKHDNATNALKEAREFSRWAENDRKQREIPISDEQREQMREYLALTMAAHPHIVPKHESEDTTGRR</sequence>
<protein>
    <submittedName>
        <fullName evidence="1">Uncharacterized protein</fullName>
    </submittedName>
</protein>
<organism evidence="1">
    <name type="scientific">Attheya septentrionalis</name>
    <dbReference type="NCBI Taxonomy" id="420275"/>
    <lineage>
        <taxon>Eukaryota</taxon>
        <taxon>Sar</taxon>
        <taxon>Stramenopiles</taxon>
        <taxon>Ochrophyta</taxon>
        <taxon>Bacillariophyta</taxon>
        <taxon>Coscinodiscophyceae</taxon>
        <taxon>Chaetocerotophycidae</taxon>
        <taxon>Chaetocerotales</taxon>
        <taxon>Attheyaceae</taxon>
        <taxon>Attheya</taxon>
    </lineage>
</organism>
<proteinExistence type="predicted"/>
<reference evidence="1" key="1">
    <citation type="submission" date="2021-01" db="EMBL/GenBank/DDBJ databases">
        <authorList>
            <person name="Corre E."/>
            <person name="Pelletier E."/>
            <person name="Niang G."/>
            <person name="Scheremetjew M."/>
            <person name="Finn R."/>
            <person name="Kale V."/>
            <person name="Holt S."/>
            <person name="Cochrane G."/>
            <person name="Meng A."/>
            <person name="Brown T."/>
            <person name="Cohen L."/>
        </authorList>
    </citation>
    <scope>NUCLEOTIDE SEQUENCE</scope>
    <source>
        <strain evidence="1">CCMP2084</strain>
    </source>
</reference>
<dbReference type="AlphaFoldDB" id="A0A7S2XX24"/>
<dbReference type="EMBL" id="HBHQ01028719">
    <property type="protein sequence ID" value="CAD9827648.1"/>
    <property type="molecule type" value="Transcribed_RNA"/>
</dbReference>
<name>A0A7S2XX24_9STRA</name>